<gene>
    <name evidence="1" type="ORF">VTAP4600_B1805</name>
</gene>
<protein>
    <submittedName>
        <fullName evidence="1">Transcriptional regulator, LysR family protein</fullName>
    </submittedName>
</protein>
<dbReference type="Proteomes" id="UP000235828">
    <property type="component" value="Chromosome B"/>
</dbReference>
<dbReference type="KEGG" id="vta:B1805"/>
<accession>A0A2N8ZNI9</accession>
<dbReference type="OrthoDB" id="6621790at2"/>
<dbReference type="EMBL" id="LT960612">
    <property type="protein sequence ID" value="SON53416.1"/>
    <property type="molecule type" value="Genomic_DNA"/>
</dbReference>
<name>A0A2N8ZNI9_9VIBR</name>
<organism evidence="1 2">
    <name type="scientific">Vibrio tapetis subsp. tapetis</name>
    <dbReference type="NCBI Taxonomy" id="1671868"/>
    <lineage>
        <taxon>Bacteria</taxon>
        <taxon>Pseudomonadati</taxon>
        <taxon>Pseudomonadota</taxon>
        <taxon>Gammaproteobacteria</taxon>
        <taxon>Vibrionales</taxon>
        <taxon>Vibrionaceae</taxon>
        <taxon>Vibrio</taxon>
    </lineage>
</organism>
<dbReference type="RefSeq" id="WP_102525413.1">
    <property type="nucleotide sequence ID" value="NZ_LT960612.1"/>
</dbReference>
<dbReference type="Gene3D" id="3.40.190.10">
    <property type="entry name" value="Periplasmic binding protein-like II"/>
    <property type="match status" value="2"/>
</dbReference>
<reference evidence="1 2" key="1">
    <citation type="submission" date="2017-10" db="EMBL/GenBank/DDBJ databases">
        <authorList>
            <person name="Banno H."/>
            <person name="Chua N.-H."/>
        </authorList>
    </citation>
    <scope>NUCLEOTIDE SEQUENCE [LARGE SCALE GENOMIC DNA]</scope>
    <source>
        <strain evidence="1">Vibrio tapetis CECT4600</strain>
    </source>
</reference>
<dbReference type="SUPFAM" id="SSF53850">
    <property type="entry name" value="Periplasmic binding protein-like II"/>
    <property type="match status" value="1"/>
</dbReference>
<evidence type="ECO:0000313" key="1">
    <source>
        <dbReference type="EMBL" id="SON53416.1"/>
    </source>
</evidence>
<evidence type="ECO:0000313" key="2">
    <source>
        <dbReference type="Proteomes" id="UP000235828"/>
    </source>
</evidence>
<keyword evidence="2" id="KW-1185">Reference proteome</keyword>
<dbReference type="AlphaFoldDB" id="A0A2N8ZNI9"/>
<sequence length="74" mass="8788">MTAPLHISIDYAKQFDLVLKPIQITLVPHQYYLLWHSKSHRDPEHKWFSELCFPILQNSLISAIEEGRKLMDQQ</sequence>
<proteinExistence type="predicted"/>